<evidence type="ECO:0000256" key="1">
    <source>
        <dbReference type="SAM" id="SignalP"/>
    </source>
</evidence>
<dbReference type="Proteomes" id="UP000719412">
    <property type="component" value="Unassembled WGS sequence"/>
</dbReference>
<evidence type="ECO:0000313" key="2">
    <source>
        <dbReference type="EMBL" id="KAH0817925.1"/>
    </source>
</evidence>
<sequence>MVKTLWSLTAVSTIFLKRLSLSDVMVHLYLFSMQLLERFITSDELSGAVVCLGLDGALATNGETMMAWCNFSGGSSIIWHVFADLMTCVTALVSLDNLSRKLPRDFSHLIIAARRPSRLVHRDCCNETGQSEESRRDQYSQQRQPDLLAVLVHLFDSSVVPNVPNRCVASSPCVEQRVHPGRRRERMQQSRSFTLTHIGIEDFVPSTRRYQGNAFVTPLVPRKTAAATSSL</sequence>
<name>A0A8J6LE67_TENMO</name>
<comment type="caution">
    <text evidence="2">The sequence shown here is derived from an EMBL/GenBank/DDBJ whole genome shotgun (WGS) entry which is preliminary data.</text>
</comment>
<dbReference type="EMBL" id="JABDTM020018601">
    <property type="protein sequence ID" value="KAH0817925.1"/>
    <property type="molecule type" value="Genomic_DNA"/>
</dbReference>
<evidence type="ECO:0000313" key="3">
    <source>
        <dbReference type="Proteomes" id="UP000719412"/>
    </source>
</evidence>
<organism evidence="2 3">
    <name type="scientific">Tenebrio molitor</name>
    <name type="common">Yellow mealworm beetle</name>
    <dbReference type="NCBI Taxonomy" id="7067"/>
    <lineage>
        <taxon>Eukaryota</taxon>
        <taxon>Metazoa</taxon>
        <taxon>Ecdysozoa</taxon>
        <taxon>Arthropoda</taxon>
        <taxon>Hexapoda</taxon>
        <taxon>Insecta</taxon>
        <taxon>Pterygota</taxon>
        <taxon>Neoptera</taxon>
        <taxon>Endopterygota</taxon>
        <taxon>Coleoptera</taxon>
        <taxon>Polyphaga</taxon>
        <taxon>Cucujiformia</taxon>
        <taxon>Tenebrionidae</taxon>
        <taxon>Tenebrio</taxon>
    </lineage>
</organism>
<accession>A0A8J6LE67</accession>
<gene>
    <name evidence="2" type="ORF">GEV33_004867</name>
</gene>
<feature type="chain" id="PRO_5035215278" evidence="1">
    <location>
        <begin position="23"/>
        <end position="231"/>
    </location>
</feature>
<keyword evidence="3" id="KW-1185">Reference proteome</keyword>
<proteinExistence type="predicted"/>
<dbReference type="AlphaFoldDB" id="A0A8J6LE67"/>
<reference evidence="2" key="1">
    <citation type="journal article" date="2020" name="J Insects Food Feed">
        <title>The yellow mealworm (Tenebrio molitor) genome: a resource for the emerging insects as food and feed industry.</title>
        <authorList>
            <person name="Eriksson T."/>
            <person name="Andere A."/>
            <person name="Kelstrup H."/>
            <person name="Emery V."/>
            <person name="Picard C."/>
        </authorList>
    </citation>
    <scope>NUCLEOTIDE SEQUENCE</scope>
    <source>
        <strain evidence="2">Stoneville</strain>
        <tissue evidence="2">Whole head</tissue>
    </source>
</reference>
<feature type="signal peptide" evidence="1">
    <location>
        <begin position="1"/>
        <end position="22"/>
    </location>
</feature>
<keyword evidence="1" id="KW-0732">Signal</keyword>
<reference evidence="2" key="2">
    <citation type="submission" date="2021-08" db="EMBL/GenBank/DDBJ databases">
        <authorList>
            <person name="Eriksson T."/>
        </authorList>
    </citation>
    <scope>NUCLEOTIDE SEQUENCE</scope>
    <source>
        <strain evidence="2">Stoneville</strain>
        <tissue evidence="2">Whole head</tissue>
    </source>
</reference>
<protein>
    <submittedName>
        <fullName evidence="2">Uncharacterized protein</fullName>
    </submittedName>
</protein>